<dbReference type="Proteomes" id="UP001243375">
    <property type="component" value="Unassembled WGS sequence"/>
</dbReference>
<evidence type="ECO:0000313" key="2">
    <source>
        <dbReference type="Proteomes" id="UP001243375"/>
    </source>
</evidence>
<dbReference type="EMBL" id="JASBWU010000013">
    <property type="protein sequence ID" value="KAJ9117048.1"/>
    <property type="molecule type" value="Genomic_DNA"/>
</dbReference>
<evidence type="ECO:0000313" key="1">
    <source>
        <dbReference type="EMBL" id="KAJ9117048.1"/>
    </source>
</evidence>
<gene>
    <name evidence="1" type="ORF">QFC22_004707</name>
</gene>
<reference evidence="1" key="1">
    <citation type="submission" date="2023-04" db="EMBL/GenBank/DDBJ databases">
        <title>Draft Genome sequencing of Naganishia species isolated from polar environments using Oxford Nanopore Technology.</title>
        <authorList>
            <person name="Leo P."/>
            <person name="Venkateswaran K."/>
        </authorList>
    </citation>
    <scope>NUCLEOTIDE SEQUENCE</scope>
    <source>
        <strain evidence="1">MNA-CCFEE 5425</strain>
    </source>
</reference>
<protein>
    <submittedName>
        <fullName evidence="1">Uncharacterized protein</fullName>
    </submittedName>
</protein>
<keyword evidence="2" id="KW-1185">Reference proteome</keyword>
<comment type="caution">
    <text evidence="1">The sequence shown here is derived from an EMBL/GenBank/DDBJ whole genome shotgun (WGS) entry which is preliminary data.</text>
</comment>
<proteinExistence type="predicted"/>
<accession>A0ACC2X001</accession>
<organism evidence="1 2">
    <name type="scientific">Naganishia vaughanmartiniae</name>
    <dbReference type="NCBI Taxonomy" id="1424756"/>
    <lineage>
        <taxon>Eukaryota</taxon>
        <taxon>Fungi</taxon>
        <taxon>Dikarya</taxon>
        <taxon>Basidiomycota</taxon>
        <taxon>Agaricomycotina</taxon>
        <taxon>Tremellomycetes</taxon>
        <taxon>Filobasidiales</taxon>
        <taxon>Filobasidiaceae</taxon>
        <taxon>Naganishia</taxon>
    </lineage>
</organism>
<sequence>MSVAKAAIDSARASGVRHIFYSSLAFGGVDSEPAFRAQVMLAHLSTEAYLRSLQEQDSQNFSYTVVRVGLYSESTDLYTASFDINNPPADGKIRIPHNGGGPGLSWAKKSELGEAVAKLIAVYQADPEYFPYKNKLMVLSGPRAYSLSETAKVFSNVIGREIVIEEVSVDEYAELPQVKVRDFFRLLFSLSFPHRLSRNKCILNFRKALPTAQAAGRSSGRRRSRVSDMVSLPSRRLICASCSAGSQSRLR</sequence>
<name>A0ACC2X001_9TREE</name>